<dbReference type="Proteomes" id="UP000012283">
    <property type="component" value="Unassembled WGS sequence"/>
</dbReference>
<protein>
    <submittedName>
        <fullName evidence="2">IS1477 transposase</fullName>
    </submittedName>
</protein>
<evidence type="ECO:0000256" key="1">
    <source>
        <dbReference type="SAM" id="MobiDB-lite"/>
    </source>
</evidence>
<evidence type="ECO:0000313" key="3">
    <source>
        <dbReference type="Proteomes" id="UP000012283"/>
    </source>
</evidence>
<dbReference type="STRING" id="1308866.J416_02891"/>
<feature type="region of interest" description="Disordered" evidence="1">
    <location>
        <begin position="27"/>
        <end position="50"/>
    </location>
</feature>
<feature type="non-terminal residue" evidence="2">
    <location>
        <position position="50"/>
    </location>
</feature>
<gene>
    <name evidence="2" type="ORF">J416_02891</name>
</gene>
<comment type="caution">
    <text evidence="2">The sequence shown here is derived from an EMBL/GenBank/DDBJ whole genome shotgun (WGS) entry which is preliminary data.</text>
</comment>
<sequence length="50" mass="5895">MTLVLKIVDIPRSTYYHRKYYRVEEKKVSEGRPAPGYSTYEDGTKVPDEQ</sequence>
<dbReference type="EMBL" id="APML01000011">
    <property type="protein sequence ID" value="ENH97923.1"/>
    <property type="molecule type" value="Genomic_DNA"/>
</dbReference>
<dbReference type="AlphaFoldDB" id="N4WCB8"/>
<name>N4WCB8_9BACI</name>
<keyword evidence="3" id="KW-1185">Reference proteome</keyword>
<accession>N4WCB8</accession>
<proteinExistence type="predicted"/>
<evidence type="ECO:0000313" key="2">
    <source>
        <dbReference type="EMBL" id="ENH97923.1"/>
    </source>
</evidence>
<organism evidence="2 3">
    <name type="scientific">Gracilibacillus halophilus YIM-C55.5</name>
    <dbReference type="NCBI Taxonomy" id="1308866"/>
    <lineage>
        <taxon>Bacteria</taxon>
        <taxon>Bacillati</taxon>
        <taxon>Bacillota</taxon>
        <taxon>Bacilli</taxon>
        <taxon>Bacillales</taxon>
        <taxon>Bacillaceae</taxon>
        <taxon>Gracilibacillus</taxon>
    </lineage>
</organism>
<reference evidence="2 3" key="1">
    <citation type="submission" date="2013-03" db="EMBL/GenBank/DDBJ databases">
        <title>Draft genome sequence of Gracibacillus halophilus YIM-C55.5, a moderately halophilic and thermophilic organism from the Xiaochaidamu salt lake.</title>
        <authorList>
            <person name="Sugumar T."/>
            <person name="Polireddy D.R."/>
            <person name="Antony A."/>
            <person name="Madhava Y.R."/>
            <person name="Sivakumar N."/>
        </authorList>
    </citation>
    <scope>NUCLEOTIDE SEQUENCE [LARGE SCALE GENOMIC DNA]</scope>
    <source>
        <strain evidence="2 3">YIM-C55.5</strain>
    </source>
</reference>